<dbReference type="EMBL" id="WIQW01000015">
    <property type="protein sequence ID" value="KAF3104906.1"/>
    <property type="molecule type" value="Genomic_DNA"/>
</dbReference>
<feature type="signal peptide" evidence="2">
    <location>
        <begin position="1"/>
        <end position="19"/>
    </location>
</feature>
<name>A0A7C8NFZ9_ORBOL</name>
<feature type="region of interest" description="Disordered" evidence="1">
    <location>
        <begin position="750"/>
        <end position="802"/>
    </location>
</feature>
<gene>
    <name evidence="3" type="ORF">TWF102_002671</name>
</gene>
<organism evidence="3 4">
    <name type="scientific">Orbilia oligospora</name>
    <name type="common">Nematode-trapping fungus</name>
    <name type="synonym">Arthrobotrys oligospora</name>
    <dbReference type="NCBI Taxonomy" id="2813651"/>
    <lineage>
        <taxon>Eukaryota</taxon>
        <taxon>Fungi</taxon>
        <taxon>Dikarya</taxon>
        <taxon>Ascomycota</taxon>
        <taxon>Pezizomycotina</taxon>
        <taxon>Orbiliomycetes</taxon>
        <taxon>Orbiliales</taxon>
        <taxon>Orbiliaceae</taxon>
        <taxon>Orbilia</taxon>
    </lineage>
</organism>
<feature type="region of interest" description="Disordered" evidence="1">
    <location>
        <begin position="41"/>
        <end position="69"/>
    </location>
</feature>
<feature type="compositionally biased region" description="Basic residues" evidence="1">
    <location>
        <begin position="41"/>
        <end position="51"/>
    </location>
</feature>
<feature type="compositionally biased region" description="Acidic residues" evidence="1">
    <location>
        <begin position="769"/>
        <end position="793"/>
    </location>
</feature>
<reference evidence="3 4" key="1">
    <citation type="submission" date="2019-06" db="EMBL/GenBank/DDBJ databases">
        <authorList>
            <person name="Palmer J.M."/>
        </authorList>
    </citation>
    <scope>NUCLEOTIDE SEQUENCE [LARGE SCALE GENOMIC DNA]</scope>
    <source>
        <strain evidence="3 4">TWF102</strain>
    </source>
</reference>
<proteinExistence type="predicted"/>
<accession>A0A7C8NFZ9</accession>
<comment type="caution">
    <text evidence="3">The sequence shown here is derived from an EMBL/GenBank/DDBJ whole genome shotgun (WGS) entry which is preliminary data.</text>
</comment>
<evidence type="ECO:0000313" key="4">
    <source>
        <dbReference type="Proteomes" id="UP000475325"/>
    </source>
</evidence>
<keyword evidence="2" id="KW-0732">Signal</keyword>
<sequence>MFALLCTLIVFLHYHVSLLFQPISLKQTIRSLLLRKRLPRSQNNPHHHLHNRPNQPPDPPPIPPPDAIDVPSIYEATEQSRVRRQTVPIPPRTRINMARRFMPWDGSLPTRMINSQEVFDEADHELPKIKHWLHKSSHRPVIKDPFGPGYQDSEEPPFEFPHPYPQALRHDVSGFRRILPLSALFQNQLGTIVIPRHHNTADFLLIVTHTDTSTIPPTGPSALLARFLVCSRTVLHYIPSIRGQASHQSNFHDGQRLNLPDGTNRIYPFFLFKMPQTDLTSLWIILTIVHQRFPTAWSTLDLPLPLLFNICKTMDVLEISGTSTVNMIRQKLLYTLNRHAELFHPQTSNTPGVAMWIYIAKTFSIPTNFSALWAHLIISTWRFTSSSHAVDRYTPPPPHHISTNFKYGNWYWISHLPESLRAALQEDRTRFLNRVLTPWSNFRSVYHLPSQSAASAATIFTSNSDIDGSALDLKDHILGYADQVLAYHNTRSLMMNHPNRPLNPRIMSDIARLKSTVQDCFSQIPTRDINNNLITISHQDLELPGNFQAPLYPPLQTPPELDDLSSLLEPTIFTYQSGANYNLIYWRNLPPSSSLLPGKTRLFGYTIPTIWIFGLLTQFYIELSSLFASSRLASLDLTSALWLLLCVYYLHRSTIMAYHAIRQRSAQRQRDDEVLESFAENYNWSMDDSFSAPGSVNPKGTPARIGPDWRRFTPLEDFPDNTYLAVRKEMVVNQFRAERAKRWAREGRDRWGRLPNDEGFGIPPPGPGDGEEGGSDEGGDNPAQEEEEEEEEFQTSGWNRQGGLEVGVMNRTLESNHVYCINTFHLEDH</sequence>
<feature type="compositionally biased region" description="Pro residues" evidence="1">
    <location>
        <begin position="54"/>
        <end position="66"/>
    </location>
</feature>
<evidence type="ECO:0000313" key="3">
    <source>
        <dbReference type="EMBL" id="KAF3104906.1"/>
    </source>
</evidence>
<dbReference type="Proteomes" id="UP000475325">
    <property type="component" value="Unassembled WGS sequence"/>
</dbReference>
<evidence type="ECO:0000256" key="1">
    <source>
        <dbReference type="SAM" id="MobiDB-lite"/>
    </source>
</evidence>
<evidence type="ECO:0000256" key="2">
    <source>
        <dbReference type="SAM" id="SignalP"/>
    </source>
</evidence>
<protein>
    <submittedName>
        <fullName evidence="3">Uncharacterized protein</fullName>
    </submittedName>
</protein>
<feature type="chain" id="PRO_5028829031" evidence="2">
    <location>
        <begin position="20"/>
        <end position="829"/>
    </location>
</feature>
<dbReference type="AlphaFoldDB" id="A0A7C8NFZ9"/>